<dbReference type="RefSeq" id="WP_012945897.1">
    <property type="nucleotide sequence ID" value="NC_013746.1"/>
</dbReference>
<dbReference type="Proteomes" id="UP000001903">
    <property type="component" value="Plasmid pHTUR03"/>
</dbReference>
<protein>
    <recommendedName>
        <fullName evidence="3">ArsR family transcriptional regulator</fullName>
    </recommendedName>
</protein>
<dbReference type="SUPFAM" id="SSF46785">
    <property type="entry name" value="Winged helix' DNA-binding domain"/>
    <property type="match status" value="1"/>
</dbReference>
<dbReference type="AlphaFoldDB" id="D2S2Q7"/>
<evidence type="ECO:0008006" key="3">
    <source>
        <dbReference type="Google" id="ProtNLM"/>
    </source>
</evidence>
<accession>D2S2Q7</accession>
<dbReference type="InterPro" id="IPR036390">
    <property type="entry name" value="WH_DNA-bd_sf"/>
</dbReference>
<name>D2S2Q7_HALTV</name>
<sequence>MAGLERKTVYSHLDPLLAYGIVEKSRTVGNSTMYQINTDNEATKALRKFDHELMQILAAKEDAGELDKDGTPIVAES</sequence>
<dbReference type="HOGENOM" id="CLU_2629632_0_0_2"/>
<dbReference type="GeneID" id="8745547"/>
<dbReference type="KEGG" id="htu:Htur_4917"/>
<gene>
    <name evidence="1" type="ordered locus">Htur_4917</name>
</gene>
<keyword evidence="1" id="KW-0614">Plasmid</keyword>
<proteinExistence type="predicted"/>
<evidence type="ECO:0000313" key="2">
    <source>
        <dbReference type="Proteomes" id="UP000001903"/>
    </source>
</evidence>
<dbReference type="OrthoDB" id="194473at2157"/>
<geneLocation type="plasmid" evidence="1 2">
    <name>pHTUR03</name>
</geneLocation>
<dbReference type="EMBL" id="CP001863">
    <property type="protein sequence ID" value="ADB63654.1"/>
    <property type="molecule type" value="Genomic_DNA"/>
</dbReference>
<keyword evidence="2" id="KW-1185">Reference proteome</keyword>
<evidence type="ECO:0000313" key="1">
    <source>
        <dbReference type="EMBL" id="ADB63654.1"/>
    </source>
</evidence>
<reference evidence="1 2" key="1">
    <citation type="journal article" date="2010" name="Stand. Genomic Sci.">
        <title>Complete genome sequence of Haloterrigena turkmenica type strain (4k).</title>
        <authorList>
            <person name="Saunders E."/>
            <person name="Tindall B.J."/>
            <person name="Fahnrich R."/>
            <person name="Lapidus A."/>
            <person name="Copeland A."/>
            <person name="Del Rio T.G."/>
            <person name="Lucas S."/>
            <person name="Chen F."/>
            <person name="Tice H."/>
            <person name="Cheng J.F."/>
            <person name="Han C."/>
            <person name="Detter J.C."/>
            <person name="Bruce D."/>
            <person name="Goodwin L."/>
            <person name="Chain P."/>
            <person name="Pitluck S."/>
            <person name="Pati A."/>
            <person name="Ivanova N."/>
            <person name="Mavromatis K."/>
            <person name="Chen A."/>
            <person name="Palaniappan K."/>
            <person name="Land M."/>
            <person name="Hauser L."/>
            <person name="Chang Y.J."/>
            <person name="Jeffries C.D."/>
            <person name="Brettin T."/>
            <person name="Rohde M."/>
            <person name="Goker M."/>
            <person name="Bristow J."/>
            <person name="Eisen J.A."/>
            <person name="Markowitz V."/>
            <person name="Hugenholtz P."/>
            <person name="Klenk H.P."/>
            <person name="Kyrpides N.C."/>
        </authorList>
    </citation>
    <scope>NUCLEOTIDE SEQUENCE [LARGE SCALE GENOMIC DNA]</scope>
    <source>
        <strain evidence="2">ATCC 51198 / DSM 5511 / JCM 9101 / NCIMB 13204 / VKM B-1734 / 4k</strain>
    </source>
</reference>
<organism evidence="1 2">
    <name type="scientific">Haloterrigena turkmenica (strain ATCC 51198 / DSM 5511 / JCM 9101 / NCIMB 13204 / VKM B-1734 / 4k)</name>
    <name type="common">Halococcus turkmenicus</name>
    <dbReference type="NCBI Taxonomy" id="543526"/>
    <lineage>
        <taxon>Archaea</taxon>
        <taxon>Methanobacteriati</taxon>
        <taxon>Methanobacteriota</taxon>
        <taxon>Stenosarchaea group</taxon>
        <taxon>Halobacteria</taxon>
        <taxon>Halobacteriales</taxon>
        <taxon>Natrialbaceae</taxon>
        <taxon>Haloterrigena</taxon>
    </lineage>
</organism>